<dbReference type="AlphaFoldDB" id="A0A5S9IS55"/>
<protein>
    <submittedName>
        <fullName evidence="1">Uncharacterized protein</fullName>
    </submittedName>
</protein>
<reference evidence="1 2" key="1">
    <citation type="submission" date="2019-08" db="EMBL/GenBank/DDBJ databases">
        <title>Complete genome sequence of Candidatus Uab amorphum.</title>
        <authorList>
            <person name="Shiratori T."/>
            <person name="Suzuki S."/>
            <person name="Kakizawa Y."/>
            <person name="Ishida K."/>
        </authorList>
    </citation>
    <scope>NUCLEOTIDE SEQUENCE [LARGE SCALE GENOMIC DNA]</scope>
    <source>
        <strain evidence="1 2">SRT547</strain>
    </source>
</reference>
<dbReference type="KEGG" id="uam:UABAM_05551"/>
<evidence type="ECO:0000313" key="2">
    <source>
        <dbReference type="Proteomes" id="UP000326354"/>
    </source>
</evidence>
<dbReference type="Proteomes" id="UP000326354">
    <property type="component" value="Chromosome"/>
</dbReference>
<dbReference type="EMBL" id="AP019860">
    <property type="protein sequence ID" value="BBM87148.1"/>
    <property type="molecule type" value="Genomic_DNA"/>
</dbReference>
<keyword evidence="2" id="KW-1185">Reference proteome</keyword>
<name>A0A5S9IS55_UABAM</name>
<organism evidence="1 2">
    <name type="scientific">Uabimicrobium amorphum</name>
    <dbReference type="NCBI Taxonomy" id="2596890"/>
    <lineage>
        <taxon>Bacteria</taxon>
        <taxon>Pseudomonadati</taxon>
        <taxon>Planctomycetota</taxon>
        <taxon>Candidatus Uabimicrobiia</taxon>
        <taxon>Candidatus Uabimicrobiales</taxon>
        <taxon>Candidatus Uabimicrobiaceae</taxon>
        <taxon>Candidatus Uabimicrobium</taxon>
    </lineage>
</organism>
<evidence type="ECO:0000313" key="1">
    <source>
        <dbReference type="EMBL" id="BBM87148.1"/>
    </source>
</evidence>
<accession>A0A5S9IS55</accession>
<gene>
    <name evidence="1" type="ORF">UABAM_05551</name>
</gene>
<sequence>MNIHLKFYLYDRIVSEIAGGSSFAAAYAKAIKYNYCKQRTANVKVKPNENNSVPDIVNDFKPGITKIDNYGNFIRKPQGFAGVIDGKSGLMDIVPTLRTGLRSELPSGVFPVTRTHAVLLNRMKTPQSSAYAFTIFYLKNRTLNIGYKSQSVNGRFPSDILPAKYHPFVRAHIEASTGLKVNVKISVPKYYYIPWAIPKDRK</sequence>
<proteinExistence type="predicted"/>